<protein>
    <submittedName>
        <fullName evidence="2">Uncharacterized protein</fullName>
    </submittedName>
</protein>
<dbReference type="EMBL" id="JAZGQO010000014">
    <property type="protein sequence ID" value="KAK6170866.1"/>
    <property type="molecule type" value="Genomic_DNA"/>
</dbReference>
<evidence type="ECO:0000256" key="1">
    <source>
        <dbReference type="SAM" id="Phobius"/>
    </source>
</evidence>
<keyword evidence="1" id="KW-1133">Transmembrane helix</keyword>
<comment type="caution">
    <text evidence="2">The sequence shown here is derived from an EMBL/GenBank/DDBJ whole genome shotgun (WGS) entry which is preliminary data.</text>
</comment>
<accession>A0AAN8J649</accession>
<keyword evidence="1" id="KW-0472">Membrane</keyword>
<evidence type="ECO:0000313" key="2">
    <source>
        <dbReference type="EMBL" id="KAK6170866.1"/>
    </source>
</evidence>
<proteinExistence type="predicted"/>
<gene>
    <name evidence="2" type="ORF">SNE40_019160</name>
</gene>
<reference evidence="2 3" key="1">
    <citation type="submission" date="2024-01" db="EMBL/GenBank/DDBJ databases">
        <title>The genome of the rayed Mediterranean limpet Patella caerulea (Linnaeus, 1758).</title>
        <authorList>
            <person name="Anh-Thu Weber A."/>
            <person name="Halstead-Nussloch G."/>
        </authorList>
    </citation>
    <scope>NUCLEOTIDE SEQUENCE [LARGE SCALE GENOMIC DNA]</scope>
    <source>
        <strain evidence="2">AATW-2023a</strain>
        <tissue evidence="2">Whole specimen</tissue>
    </source>
</reference>
<keyword evidence="1" id="KW-0812">Transmembrane</keyword>
<dbReference type="AlphaFoldDB" id="A0AAN8J649"/>
<evidence type="ECO:0000313" key="3">
    <source>
        <dbReference type="Proteomes" id="UP001347796"/>
    </source>
</evidence>
<name>A0AAN8J649_PATCE</name>
<feature type="transmembrane region" description="Helical" evidence="1">
    <location>
        <begin position="56"/>
        <end position="79"/>
    </location>
</feature>
<feature type="transmembrane region" description="Helical" evidence="1">
    <location>
        <begin position="91"/>
        <end position="113"/>
    </location>
</feature>
<dbReference type="Proteomes" id="UP001347796">
    <property type="component" value="Unassembled WGS sequence"/>
</dbReference>
<keyword evidence="3" id="KW-1185">Reference proteome</keyword>
<sequence>MPKAGSRLNTRIQEFELWRKDGDFFKEGEYAKRRNQRRERVNVIESDRRLKRWKKLYIPAVLGMMTGSFLTLASTVHGLGKNTIFWTSKEVFHVIGPVFLVTGLFFLMIAAAFSHREEEKLRIKLGLPSMFPQSIKTLPSEENTSITTVSEMESSHSISDRLASKPRDKKCVRYNWSELSTDSTEAASFVDGNSSFNTPLDNDREKNSRELKQMINYSKNTLPQTRRNKRRSLKRNISFQSDVYSIASDMVFDHENEITRKGFGPLKETDIDAYCAMEETRCKYNENRSAMNKCDSLPNMVEHDKQTCTLNPIKQDDVESNEPLMGCQSSKQIQLKSKNSNGTTQETDCGISNGKRERSRVFCFHKLVKDRFVSSASETSSGYSSGTNMVDTEPFECFTSFDSEPEGDVIGLC</sequence>
<organism evidence="2 3">
    <name type="scientific">Patella caerulea</name>
    <name type="common">Rayed Mediterranean limpet</name>
    <dbReference type="NCBI Taxonomy" id="87958"/>
    <lineage>
        <taxon>Eukaryota</taxon>
        <taxon>Metazoa</taxon>
        <taxon>Spiralia</taxon>
        <taxon>Lophotrochozoa</taxon>
        <taxon>Mollusca</taxon>
        <taxon>Gastropoda</taxon>
        <taxon>Patellogastropoda</taxon>
        <taxon>Patelloidea</taxon>
        <taxon>Patellidae</taxon>
        <taxon>Patella</taxon>
    </lineage>
</organism>